<dbReference type="Proteomes" id="UP000266861">
    <property type="component" value="Unassembled WGS sequence"/>
</dbReference>
<evidence type="ECO:0000313" key="3">
    <source>
        <dbReference type="Proteomes" id="UP000266861"/>
    </source>
</evidence>
<feature type="domain" description="ARS-binding protein 1 N-terminal" evidence="1">
    <location>
        <begin position="24"/>
        <end position="72"/>
    </location>
</feature>
<proteinExistence type="predicted"/>
<sequence length="144" mass="16986">MIFLDQSLSHHYHLTGLVSSKKNKRQAITEAQRTAIYKKKHEDPGMTQSDIQRWTEQEFDFRINQSTISKILKRPPEEITNKSLRIPTDEGIIEMEKENDEINESNEYDDTIEKPKITYLNNNLNINFDELDNLDELNNFDVTK</sequence>
<dbReference type="InterPro" id="IPR041188">
    <property type="entry name" value="HTH_ABP1_N"/>
</dbReference>
<organism evidence="2 3">
    <name type="scientific">Diversispora epigaea</name>
    <dbReference type="NCBI Taxonomy" id="1348612"/>
    <lineage>
        <taxon>Eukaryota</taxon>
        <taxon>Fungi</taxon>
        <taxon>Fungi incertae sedis</taxon>
        <taxon>Mucoromycota</taxon>
        <taxon>Glomeromycotina</taxon>
        <taxon>Glomeromycetes</taxon>
        <taxon>Diversisporales</taxon>
        <taxon>Diversisporaceae</taxon>
        <taxon>Diversispora</taxon>
    </lineage>
</organism>
<comment type="caution">
    <text evidence="2">The sequence shown here is derived from an EMBL/GenBank/DDBJ whole genome shotgun (WGS) entry which is preliminary data.</text>
</comment>
<protein>
    <recommendedName>
        <fullName evidence="1">ARS-binding protein 1 N-terminal domain-containing protein</fullName>
    </recommendedName>
</protein>
<dbReference type="OrthoDB" id="5346556at2759"/>
<dbReference type="Gene3D" id="1.10.10.60">
    <property type="entry name" value="Homeodomain-like"/>
    <property type="match status" value="1"/>
</dbReference>
<dbReference type="SUPFAM" id="SSF46689">
    <property type="entry name" value="Homeodomain-like"/>
    <property type="match status" value="1"/>
</dbReference>
<gene>
    <name evidence="2" type="ORF">Glove_543g84</name>
</gene>
<evidence type="ECO:0000313" key="2">
    <source>
        <dbReference type="EMBL" id="RHZ48702.1"/>
    </source>
</evidence>
<reference evidence="2 3" key="1">
    <citation type="submission" date="2018-08" db="EMBL/GenBank/DDBJ databases">
        <title>Genome and evolution of the arbuscular mycorrhizal fungus Diversispora epigaea (formerly Glomus versiforme) and its bacterial endosymbionts.</title>
        <authorList>
            <person name="Sun X."/>
            <person name="Fei Z."/>
            <person name="Harrison M."/>
        </authorList>
    </citation>
    <scope>NUCLEOTIDE SEQUENCE [LARGE SCALE GENOMIC DNA]</scope>
    <source>
        <strain evidence="2 3">IT104</strain>
    </source>
</reference>
<keyword evidence="3" id="KW-1185">Reference proteome</keyword>
<dbReference type="InterPro" id="IPR009057">
    <property type="entry name" value="Homeodomain-like_sf"/>
</dbReference>
<dbReference type="Pfam" id="PF18107">
    <property type="entry name" value="HTH_ABP1_N"/>
    <property type="match status" value="1"/>
</dbReference>
<name>A0A397GCE7_9GLOM</name>
<dbReference type="EMBL" id="PQFF01000462">
    <property type="protein sequence ID" value="RHZ48702.1"/>
    <property type="molecule type" value="Genomic_DNA"/>
</dbReference>
<evidence type="ECO:0000259" key="1">
    <source>
        <dbReference type="Pfam" id="PF18107"/>
    </source>
</evidence>
<dbReference type="AlphaFoldDB" id="A0A397GCE7"/>
<accession>A0A397GCE7</accession>